<dbReference type="Pfam" id="PF00561">
    <property type="entry name" value="Abhydrolase_1"/>
    <property type="match status" value="1"/>
</dbReference>
<evidence type="ECO:0000259" key="2">
    <source>
        <dbReference type="Pfam" id="PF00561"/>
    </source>
</evidence>
<dbReference type="SUPFAM" id="SSF53474">
    <property type="entry name" value="alpha/beta-Hydrolases"/>
    <property type="match status" value="1"/>
</dbReference>
<feature type="domain" description="AB hydrolase-1" evidence="2">
    <location>
        <begin position="22"/>
        <end position="260"/>
    </location>
</feature>
<comment type="similarity">
    <text evidence="1">Belongs to the AB hydrolase superfamily. Bacterial non-heme haloperoxidase / perhydrolase family.</text>
</comment>
<keyword evidence="4" id="KW-1185">Reference proteome</keyword>
<dbReference type="InterPro" id="IPR050471">
    <property type="entry name" value="AB_hydrolase"/>
</dbReference>
<proteinExistence type="inferred from homology"/>
<evidence type="ECO:0000256" key="1">
    <source>
        <dbReference type="ARBA" id="ARBA00038128"/>
    </source>
</evidence>
<dbReference type="RefSeq" id="WP_311161325.1">
    <property type="nucleotide sequence ID" value="NZ_JAVQLW010000002.1"/>
</dbReference>
<dbReference type="PRINTS" id="PR00412">
    <property type="entry name" value="EPOXHYDRLASE"/>
</dbReference>
<sequence length="276" mass="30062">MSVFTTSDGVDIHYKSQGNGRAILFSHGWPLSGDAWETQMLFFGIRGFRAIAYDRRSHGRSQQVWEGNEIERTAKDLAELMDHLDLRNVVLVGHAAGGGEAARYIRRHGCGRLAAVVLVAAVPPMMLRSADNPEGLPQEIFDSIRAGIAANRSQFFRDFAVPFYGHNRPGVTVMPGLEDALWLQAMSGGLKGIYDGVGAFGEVDFTDDLKAITVPVLILHGDDDQIVPIKASALRAVRLIPQATLKIYPGGPHGLAETHPEQFGRDLLSFIHGLAP</sequence>
<keyword evidence="3" id="KW-0378">Hydrolase</keyword>
<dbReference type="GO" id="GO:0016787">
    <property type="term" value="F:hydrolase activity"/>
    <property type="evidence" value="ECO:0007669"/>
    <property type="project" value="UniProtKB-KW"/>
</dbReference>
<reference evidence="4" key="1">
    <citation type="submission" date="2023-07" db="EMBL/GenBank/DDBJ databases">
        <title>Paracoccus sp. MBLB3053 whole genome sequence.</title>
        <authorList>
            <person name="Hwang C.Y."/>
            <person name="Cho E.-S."/>
            <person name="Seo M.-J."/>
        </authorList>
    </citation>
    <scope>NUCLEOTIDE SEQUENCE [LARGE SCALE GENOMIC DNA]</scope>
    <source>
        <strain evidence="4">MBLB3053</strain>
    </source>
</reference>
<dbReference type="Proteomes" id="UP001269144">
    <property type="component" value="Unassembled WGS sequence"/>
</dbReference>
<evidence type="ECO:0000313" key="4">
    <source>
        <dbReference type="Proteomes" id="UP001269144"/>
    </source>
</evidence>
<evidence type="ECO:0000313" key="3">
    <source>
        <dbReference type="EMBL" id="MDS9468882.1"/>
    </source>
</evidence>
<dbReference type="PANTHER" id="PTHR43433">
    <property type="entry name" value="HYDROLASE, ALPHA/BETA FOLD FAMILY PROTEIN"/>
    <property type="match status" value="1"/>
</dbReference>
<protein>
    <submittedName>
        <fullName evidence="3">Alpha/beta hydrolase</fullName>
    </submittedName>
</protein>
<dbReference type="InterPro" id="IPR029058">
    <property type="entry name" value="AB_hydrolase_fold"/>
</dbReference>
<dbReference type="EMBL" id="JAVQLW010000002">
    <property type="protein sequence ID" value="MDS9468882.1"/>
    <property type="molecule type" value="Genomic_DNA"/>
</dbReference>
<dbReference type="PRINTS" id="PR00111">
    <property type="entry name" value="ABHYDROLASE"/>
</dbReference>
<gene>
    <name evidence="3" type="ORF">RGQ15_15050</name>
</gene>
<name>A0ABU2HV10_9RHOB</name>
<dbReference type="InterPro" id="IPR000073">
    <property type="entry name" value="AB_hydrolase_1"/>
</dbReference>
<accession>A0ABU2HV10</accession>
<dbReference type="Gene3D" id="3.40.50.1820">
    <property type="entry name" value="alpha/beta hydrolase"/>
    <property type="match status" value="1"/>
</dbReference>
<dbReference type="InterPro" id="IPR000639">
    <property type="entry name" value="Epox_hydrolase-like"/>
</dbReference>
<comment type="caution">
    <text evidence="3">The sequence shown here is derived from an EMBL/GenBank/DDBJ whole genome shotgun (WGS) entry which is preliminary data.</text>
</comment>
<dbReference type="PANTHER" id="PTHR43433:SF3">
    <property type="entry name" value="NON-HEME CHLOROPEROXIDASE"/>
    <property type="match status" value="1"/>
</dbReference>
<organism evidence="3 4">
    <name type="scientific">Paracoccus aurantius</name>
    <dbReference type="NCBI Taxonomy" id="3073814"/>
    <lineage>
        <taxon>Bacteria</taxon>
        <taxon>Pseudomonadati</taxon>
        <taxon>Pseudomonadota</taxon>
        <taxon>Alphaproteobacteria</taxon>
        <taxon>Rhodobacterales</taxon>
        <taxon>Paracoccaceae</taxon>
        <taxon>Paracoccus</taxon>
    </lineage>
</organism>